<comment type="caution">
    <text evidence="1">The sequence shown here is derived from an EMBL/GenBank/DDBJ whole genome shotgun (WGS) entry which is preliminary data.</text>
</comment>
<gene>
    <name evidence="1" type="ORF">GCM10009802_03160</name>
</gene>
<sequence length="63" mass="7350">MILLELLAHLLLAGRHGRSVAVGGLHWRYCGHRSHRRGLRCWRWQVYDGHCPLHNRSCIHSCP</sequence>
<accession>A0ABN2X9K8</accession>
<organism evidence="1 2">
    <name type="scientific">Streptomyces synnematoformans</name>
    <dbReference type="NCBI Taxonomy" id="415721"/>
    <lineage>
        <taxon>Bacteria</taxon>
        <taxon>Bacillati</taxon>
        <taxon>Actinomycetota</taxon>
        <taxon>Actinomycetes</taxon>
        <taxon>Kitasatosporales</taxon>
        <taxon>Streptomycetaceae</taxon>
        <taxon>Streptomyces</taxon>
    </lineage>
</organism>
<evidence type="ECO:0008006" key="3">
    <source>
        <dbReference type="Google" id="ProtNLM"/>
    </source>
</evidence>
<dbReference type="RefSeq" id="WP_344287038.1">
    <property type="nucleotide sequence ID" value="NZ_BAAAPF010000003.1"/>
</dbReference>
<proteinExistence type="predicted"/>
<protein>
    <recommendedName>
        <fullName evidence="3">Secreted protein</fullName>
    </recommendedName>
</protein>
<reference evidence="1 2" key="1">
    <citation type="journal article" date="2019" name="Int. J. Syst. Evol. Microbiol.">
        <title>The Global Catalogue of Microorganisms (GCM) 10K type strain sequencing project: providing services to taxonomists for standard genome sequencing and annotation.</title>
        <authorList>
            <consortium name="The Broad Institute Genomics Platform"/>
            <consortium name="The Broad Institute Genome Sequencing Center for Infectious Disease"/>
            <person name="Wu L."/>
            <person name="Ma J."/>
        </authorList>
    </citation>
    <scope>NUCLEOTIDE SEQUENCE [LARGE SCALE GENOMIC DNA]</scope>
    <source>
        <strain evidence="1 2">JCM 15481</strain>
    </source>
</reference>
<dbReference type="EMBL" id="BAAAPF010000003">
    <property type="protein sequence ID" value="GAA2107796.1"/>
    <property type="molecule type" value="Genomic_DNA"/>
</dbReference>
<keyword evidence="2" id="KW-1185">Reference proteome</keyword>
<evidence type="ECO:0000313" key="2">
    <source>
        <dbReference type="Proteomes" id="UP001500443"/>
    </source>
</evidence>
<dbReference type="Proteomes" id="UP001500443">
    <property type="component" value="Unassembled WGS sequence"/>
</dbReference>
<name>A0ABN2X9K8_9ACTN</name>
<evidence type="ECO:0000313" key="1">
    <source>
        <dbReference type="EMBL" id="GAA2107796.1"/>
    </source>
</evidence>